<dbReference type="EMBL" id="JABANO010033984">
    <property type="protein sequence ID" value="KAF4705880.1"/>
    <property type="molecule type" value="Genomic_DNA"/>
</dbReference>
<dbReference type="AlphaFoldDB" id="A0A7J6QE45"/>
<keyword evidence="2" id="KW-1185">Reference proteome</keyword>
<dbReference type="Proteomes" id="UP000553632">
    <property type="component" value="Unassembled WGS sequence"/>
</dbReference>
<name>A0A7J6QE45_PEROL</name>
<proteinExistence type="predicted"/>
<accession>A0A7J6QE45</accession>
<evidence type="ECO:0000313" key="1">
    <source>
        <dbReference type="EMBL" id="KAF4705880.1"/>
    </source>
</evidence>
<feature type="non-terminal residue" evidence="1">
    <location>
        <position position="55"/>
    </location>
</feature>
<evidence type="ECO:0000313" key="2">
    <source>
        <dbReference type="Proteomes" id="UP000553632"/>
    </source>
</evidence>
<feature type="non-terminal residue" evidence="1">
    <location>
        <position position="1"/>
    </location>
</feature>
<comment type="caution">
    <text evidence="1">The sequence shown here is derived from an EMBL/GenBank/DDBJ whole genome shotgun (WGS) entry which is preliminary data.</text>
</comment>
<protein>
    <submittedName>
        <fullName evidence="1">Uncharacterized protein</fullName>
    </submittedName>
</protein>
<organism evidence="1 2">
    <name type="scientific">Perkinsus olseni</name>
    <name type="common">Perkinsus atlanticus</name>
    <dbReference type="NCBI Taxonomy" id="32597"/>
    <lineage>
        <taxon>Eukaryota</taxon>
        <taxon>Sar</taxon>
        <taxon>Alveolata</taxon>
        <taxon>Perkinsozoa</taxon>
        <taxon>Perkinsea</taxon>
        <taxon>Perkinsida</taxon>
        <taxon>Perkinsidae</taxon>
        <taxon>Perkinsus</taxon>
    </lineage>
</organism>
<reference evidence="1 2" key="1">
    <citation type="submission" date="2020-04" db="EMBL/GenBank/DDBJ databases">
        <title>Perkinsus olseni comparative genomics.</title>
        <authorList>
            <person name="Bogema D.R."/>
        </authorList>
    </citation>
    <scope>NUCLEOTIDE SEQUENCE [LARGE SCALE GENOMIC DNA]</scope>
    <source>
        <strain evidence="1 2">ATCC PRA-207</strain>
    </source>
</reference>
<gene>
    <name evidence="1" type="ORF">FOZ63_012100</name>
</gene>
<sequence>LLLLYDNATRTDCSNSDHIGANDGVDAEGLWSWYDWIFRNINIDQRSHGVRGRLS</sequence>